<gene>
    <name evidence="1" type="ORF">ZEAMMB73_Zm00001d013999</name>
</gene>
<name>A0A1D6GPC3_MAIZE</name>
<dbReference type="AlphaFoldDB" id="A0A1D6GPC3"/>
<sequence>MMMTFLSLSLERHLRRPRKRKRSPHDFATCLLLLNHAIRRDLLRTLTYLICACGTGYVMIENLVGRAGGILHEVCLFF</sequence>
<protein>
    <submittedName>
        <fullName evidence="1">Basic transcription factor 3</fullName>
    </submittedName>
</protein>
<proteinExistence type="predicted"/>
<dbReference type="EMBL" id="CM000781">
    <property type="protein sequence ID" value="AQK65022.1"/>
    <property type="molecule type" value="Genomic_DNA"/>
</dbReference>
<evidence type="ECO:0000313" key="1">
    <source>
        <dbReference type="EMBL" id="AQK65022.1"/>
    </source>
</evidence>
<accession>A0A1D6GPC3</accession>
<organism evidence="1">
    <name type="scientific">Zea mays</name>
    <name type="common">Maize</name>
    <dbReference type="NCBI Taxonomy" id="4577"/>
    <lineage>
        <taxon>Eukaryota</taxon>
        <taxon>Viridiplantae</taxon>
        <taxon>Streptophyta</taxon>
        <taxon>Embryophyta</taxon>
        <taxon>Tracheophyta</taxon>
        <taxon>Spermatophyta</taxon>
        <taxon>Magnoliopsida</taxon>
        <taxon>Liliopsida</taxon>
        <taxon>Poales</taxon>
        <taxon>Poaceae</taxon>
        <taxon>PACMAD clade</taxon>
        <taxon>Panicoideae</taxon>
        <taxon>Andropogonodae</taxon>
        <taxon>Andropogoneae</taxon>
        <taxon>Tripsacinae</taxon>
        <taxon>Zea</taxon>
    </lineage>
</organism>
<feature type="non-terminal residue" evidence="1">
    <location>
        <position position="78"/>
    </location>
</feature>
<reference evidence="1" key="1">
    <citation type="submission" date="2015-12" db="EMBL/GenBank/DDBJ databases">
        <title>Update maize B73 reference genome by single molecule sequencing technologies.</title>
        <authorList>
            <consortium name="Maize Genome Sequencing Project"/>
            <person name="Ware D."/>
        </authorList>
    </citation>
    <scope>NUCLEOTIDE SEQUENCE</scope>
    <source>
        <tissue evidence="1">Seedling</tissue>
    </source>
</reference>